<feature type="compositionally biased region" description="Polar residues" evidence="1">
    <location>
        <begin position="248"/>
        <end position="258"/>
    </location>
</feature>
<evidence type="ECO:0000256" key="1">
    <source>
        <dbReference type="SAM" id="MobiDB-lite"/>
    </source>
</evidence>
<accession>S7PRU4</accession>
<evidence type="ECO:0000313" key="2">
    <source>
        <dbReference type="EMBL" id="EPQ50097.1"/>
    </source>
</evidence>
<feature type="region of interest" description="Disordered" evidence="1">
    <location>
        <begin position="127"/>
        <end position="258"/>
    </location>
</feature>
<sequence>CYYTKGGKKIAGAEQLPRLYDNIENIFAIRKDFLETILKTLEIIGNAPLTVCLRRLGDLVLSHYRPDRSRYAQHELDLLTHDRVVFTIQEALDSEGWPDEANDGPRVFKMLDRTSVKQNKAIALSLHQSRAEGPDESKQAPKPGPSQKRRVEELDDDDSEEDVARPSKQIRIRKAGPLAAASQKRKQLPLEAEEEDEPQASVSKKPRVRPPKKAAPRPAKAPKPPGPKNAASQRSRGRKAVATASRVGCTNVSNCLRS</sequence>
<keyword evidence="3" id="KW-1185">Reference proteome</keyword>
<name>S7PRU4_GLOTA</name>
<evidence type="ECO:0000313" key="3">
    <source>
        <dbReference type="Proteomes" id="UP000030669"/>
    </source>
</evidence>
<dbReference type="AlphaFoldDB" id="S7PRU4"/>
<protein>
    <submittedName>
        <fullName evidence="2">Uncharacterized protein</fullName>
    </submittedName>
</protein>
<proteinExistence type="predicted"/>
<reference evidence="2 3" key="1">
    <citation type="journal article" date="2012" name="Science">
        <title>The Paleozoic origin of enzymatic lignin decomposition reconstructed from 31 fungal genomes.</title>
        <authorList>
            <person name="Floudas D."/>
            <person name="Binder M."/>
            <person name="Riley R."/>
            <person name="Barry K."/>
            <person name="Blanchette R.A."/>
            <person name="Henrissat B."/>
            <person name="Martinez A.T."/>
            <person name="Otillar R."/>
            <person name="Spatafora J.W."/>
            <person name="Yadav J.S."/>
            <person name="Aerts A."/>
            <person name="Benoit I."/>
            <person name="Boyd A."/>
            <person name="Carlson A."/>
            <person name="Copeland A."/>
            <person name="Coutinho P.M."/>
            <person name="de Vries R.P."/>
            <person name="Ferreira P."/>
            <person name="Findley K."/>
            <person name="Foster B."/>
            <person name="Gaskell J."/>
            <person name="Glotzer D."/>
            <person name="Gorecki P."/>
            <person name="Heitman J."/>
            <person name="Hesse C."/>
            <person name="Hori C."/>
            <person name="Igarashi K."/>
            <person name="Jurgens J.A."/>
            <person name="Kallen N."/>
            <person name="Kersten P."/>
            <person name="Kohler A."/>
            <person name="Kuees U."/>
            <person name="Kumar T.K.A."/>
            <person name="Kuo A."/>
            <person name="LaButti K."/>
            <person name="Larrondo L.F."/>
            <person name="Lindquist E."/>
            <person name="Ling A."/>
            <person name="Lombard V."/>
            <person name="Lucas S."/>
            <person name="Lundell T."/>
            <person name="Martin R."/>
            <person name="McLaughlin D.J."/>
            <person name="Morgenstern I."/>
            <person name="Morin E."/>
            <person name="Murat C."/>
            <person name="Nagy L.G."/>
            <person name="Nolan M."/>
            <person name="Ohm R.A."/>
            <person name="Patyshakuliyeva A."/>
            <person name="Rokas A."/>
            <person name="Ruiz-Duenas F.J."/>
            <person name="Sabat G."/>
            <person name="Salamov A."/>
            <person name="Samejima M."/>
            <person name="Schmutz J."/>
            <person name="Slot J.C."/>
            <person name="St John F."/>
            <person name="Stenlid J."/>
            <person name="Sun H."/>
            <person name="Sun S."/>
            <person name="Syed K."/>
            <person name="Tsang A."/>
            <person name="Wiebenga A."/>
            <person name="Young D."/>
            <person name="Pisabarro A."/>
            <person name="Eastwood D.C."/>
            <person name="Martin F."/>
            <person name="Cullen D."/>
            <person name="Grigoriev I.V."/>
            <person name="Hibbett D.S."/>
        </authorList>
    </citation>
    <scope>NUCLEOTIDE SEQUENCE [LARGE SCALE GENOMIC DNA]</scope>
    <source>
        <strain evidence="2 3">ATCC 11539</strain>
    </source>
</reference>
<dbReference type="KEGG" id="gtr:GLOTRDRAFT_134258"/>
<dbReference type="GeneID" id="19302976"/>
<gene>
    <name evidence="2" type="ORF">GLOTRDRAFT_134258</name>
</gene>
<organism evidence="2 3">
    <name type="scientific">Gloeophyllum trabeum (strain ATCC 11539 / FP-39264 / Madison 617)</name>
    <name type="common">Brown rot fungus</name>
    <dbReference type="NCBI Taxonomy" id="670483"/>
    <lineage>
        <taxon>Eukaryota</taxon>
        <taxon>Fungi</taxon>
        <taxon>Dikarya</taxon>
        <taxon>Basidiomycota</taxon>
        <taxon>Agaricomycotina</taxon>
        <taxon>Agaricomycetes</taxon>
        <taxon>Gloeophyllales</taxon>
        <taxon>Gloeophyllaceae</taxon>
        <taxon>Gloeophyllum</taxon>
    </lineage>
</organism>
<dbReference type="Proteomes" id="UP000030669">
    <property type="component" value="Unassembled WGS sequence"/>
</dbReference>
<dbReference type="OrthoDB" id="3329368at2759"/>
<dbReference type="HOGENOM" id="CLU_1079893_0_0_1"/>
<feature type="non-terminal residue" evidence="2">
    <location>
        <position position="1"/>
    </location>
</feature>
<dbReference type="RefSeq" id="XP_007871447.1">
    <property type="nucleotide sequence ID" value="XM_007873256.1"/>
</dbReference>
<feature type="compositionally biased region" description="Basic and acidic residues" evidence="1">
    <location>
        <begin position="129"/>
        <end position="139"/>
    </location>
</feature>
<dbReference type="EMBL" id="KB469362">
    <property type="protein sequence ID" value="EPQ50097.1"/>
    <property type="molecule type" value="Genomic_DNA"/>
</dbReference>
<feature type="compositionally biased region" description="Basic residues" evidence="1">
    <location>
        <begin position="204"/>
        <end position="215"/>
    </location>
</feature>